<dbReference type="GO" id="GO:0001228">
    <property type="term" value="F:DNA-binding transcription activator activity, RNA polymerase II-specific"/>
    <property type="evidence" value="ECO:0007669"/>
    <property type="project" value="InterPro"/>
</dbReference>
<dbReference type="PANTHER" id="PTHR11064">
    <property type="entry name" value="CCAAT-BINDING TRANSCRIPTION FACTOR-RELATED"/>
    <property type="match status" value="1"/>
</dbReference>
<dbReference type="SUPFAM" id="SSF47113">
    <property type="entry name" value="Histone-fold"/>
    <property type="match status" value="1"/>
</dbReference>
<gene>
    <name evidence="5" type="ORF">Cni_G18663</name>
</gene>
<dbReference type="AlphaFoldDB" id="A0AAQ3KJY4"/>
<dbReference type="InterPro" id="IPR027113">
    <property type="entry name" value="Transc_fact_NFYB/HAP3"/>
</dbReference>
<dbReference type="InterPro" id="IPR003958">
    <property type="entry name" value="CBFA_NFYB_domain"/>
</dbReference>
<accession>A0AAQ3KJY4</accession>
<keyword evidence="2" id="KW-0805">Transcription regulation</keyword>
<name>A0AAQ3KJY4_9LILI</name>
<dbReference type="GO" id="GO:0046982">
    <property type="term" value="F:protein heterodimerization activity"/>
    <property type="evidence" value="ECO:0007669"/>
    <property type="project" value="InterPro"/>
</dbReference>
<dbReference type="InterPro" id="IPR009072">
    <property type="entry name" value="Histone-fold"/>
</dbReference>
<dbReference type="GO" id="GO:0000978">
    <property type="term" value="F:RNA polymerase II cis-regulatory region sequence-specific DNA binding"/>
    <property type="evidence" value="ECO:0007669"/>
    <property type="project" value="TreeGrafter"/>
</dbReference>
<dbReference type="EMBL" id="CP136895">
    <property type="protein sequence ID" value="WOL09910.1"/>
    <property type="molecule type" value="Genomic_DNA"/>
</dbReference>
<comment type="similarity">
    <text evidence="1">Belongs to the NFYB/HAP3 subunit family.</text>
</comment>
<dbReference type="PRINTS" id="PR00615">
    <property type="entry name" value="CCAATSUBUNTA"/>
</dbReference>
<evidence type="ECO:0000256" key="1">
    <source>
        <dbReference type="ARBA" id="ARBA00009053"/>
    </source>
</evidence>
<evidence type="ECO:0000313" key="6">
    <source>
        <dbReference type="Proteomes" id="UP001327560"/>
    </source>
</evidence>
<evidence type="ECO:0000259" key="4">
    <source>
        <dbReference type="Pfam" id="PF00808"/>
    </source>
</evidence>
<dbReference type="Proteomes" id="UP001327560">
    <property type="component" value="Chromosome 6"/>
</dbReference>
<dbReference type="PANTHER" id="PTHR11064:SF196">
    <property type="entry name" value="NUCLEAR TRANSCRIPTION FACTOR Y SUBUNIT B-6"/>
    <property type="match status" value="1"/>
</dbReference>
<dbReference type="CDD" id="cd22907">
    <property type="entry name" value="HFD_NFYB"/>
    <property type="match status" value="1"/>
</dbReference>
<keyword evidence="3" id="KW-0804">Transcription</keyword>
<keyword evidence="6" id="KW-1185">Reference proteome</keyword>
<evidence type="ECO:0000313" key="5">
    <source>
        <dbReference type="EMBL" id="WOL09910.1"/>
    </source>
</evidence>
<feature type="domain" description="Transcription factor CBF/NF-Y/archaeal histone" evidence="4">
    <location>
        <begin position="1"/>
        <end position="64"/>
    </location>
</feature>
<proteinExistence type="inferred from homology"/>
<dbReference type="Pfam" id="PF00808">
    <property type="entry name" value="CBFD_NFYB_HMF"/>
    <property type="match status" value="1"/>
</dbReference>
<organism evidence="5 6">
    <name type="scientific">Canna indica</name>
    <name type="common">Indian-shot</name>
    <dbReference type="NCBI Taxonomy" id="4628"/>
    <lineage>
        <taxon>Eukaryota</taxon>
        <taxon>Viridiplantae</taxon>
        <taxon>Streptophyta</taxon>
        <taxon>Embryophyta</taxon>
        <taxon>Tracheophyta</taxon>
        <taxon>Spermatophyta</taxon>
        <taxon>Magnoliopsida</taxon>
        <taxon>Liliopsida</taxon>
        <taxon>Zingiberales</taxon>
        <taxon>Cannaceae</taxon>
        <taxon>Canna</taxon>
    </lineage>
</organism>
<evidence type="ECO:0000256" key="2">
    <source>
        <dbReference type="ARBA" id="ARBA00023015"/>
    </source>
</evidence>
<dbReference type="GO" id="GO:0016602">
    <property type="term" value="C:CCAAT-binding factor complex"/>
    <property type="evidence" value="ECO:0007669"/>
    <property type="project" value="InterPro"/>
</dbReference>
<protein>
    <submittedName>
        <fullName evidence="5">Nuclear transcription factor Y subunit B-9-like</fullName>
    </submittedName>
</protein>
<sequence>MPIANMIHIMCRVLPAHANIADDAKEISQECVSEYISFITSEANKRCQCEQRKAVTPEDMLWAMNKLGFDDYIEPLTLLLHRYRELEGNHRSSIHGKPLQLGGAEVLPLQLIKHRSTPAP</sequence>
<reference evidence="5 6" key="1">
    <citation type="submission" date="2023-10" db="EMBL/GenBank/DDBJ databases">
        <title>Chromosome-scale genome assembly provides insights into flower coloration mechanisms of Canna indica.</title>
        <authorList>
            <person name="Li C."/>
        </authorList>
    </citation>
    <scope>NUCLEOTIDE SEQUENCE [LARGE SCALE GENOMIC DNA]</scope>
    <source>
        <tissue evidence="5">Flower</tissue>
    </source>
</reference>
<dbReference type="Gene3D" id="1.10.20.10">
    <property type="entry name" value="Histone, subunit A"/>
    <property type="match status" value="1"/>
</dbReference>
<evidence type="ECO:0000256" key="3">
    <source>
        <dbReference type="ARBA" id="ARBA00023163"/>
    </source>
</evidence>